<dbReference type="Pfam" id="PF25613">
    <property type="entry name" value="DUF7941"/>
    <property type="match status" value="1"/>
</dbReference>
<reference evidence="2" key="1">
    <citation type="submission" date="2016-06" db="EMBL/GenBank/DDBJ databases">
        <authorList>
            <person name="Berg J.A."/>
            <person name="Buchanan A.L."/>
            <person name="Choi M.C."/>
            <person name="Sharma R."/>
            <person name="Tatlow P."/>
            <person name="Allen R.C."/>
            <person name="Bloomfield T.J."/>
            <person name="Buhler B."/>
            <person name="Bybee R.N."/>
            <person name="Duncan S."/>
            <person name="Fuhriman D.A."/>
            <person name="Harris N."/>
            <person name="Hilton J.A."/>
            <person name="Hurst E."/>
            <person name="James B.D."/>
            <person name="Knabe B.K."/>
            <person name="Pollock S.V."/>
            <person name="Ririe D.B."/>
            <person name="Rogers S.L."/>
            <person name="Stephenson M.B."/>
            <person name="Thompson S.E."/>
            <person name="Usher B.K."/>
            <person name="Ward A.T."/>
            <person name="Webb C.J."/>
            <person name="Wells M.J."/>
            <person name="Wright C.K."/>
            <person name="Breakwell D.P."/>
            <person name="Hope S."/>
            <person name="Grose J.H."/>
        </authorList>
    </citation>
    <scope>NUCLEOTIDE SEQUENCE [LARGE SCALE GENOMIC DNA]</scope>
</reference>
<proteinExistence type="predicted"/>
<evidence type="ECO:0000313" key="2">
    <source>
        <dbReference type="Proteomes" id="UP000201594"/>
    </source>
</evidence>
<dbReference type="InterPro" id="IPR057701">
    <property type="entry name" value="DUF7941"/>
</dbReference>
<gene>
    <name evidence="1" type="ORF">EARLPHILLIPIV_148</name>
</gene>
<protein>
    <submittedName>
        <fullName evidence="1">Putative virion structural protein</fullName>
    </submittedName>
</protein>
<sequence>MGLYTRGSLDLLGQLIKRDNPGFKGEINKSTVLVLGGPYTSGLGTSGRNTRIVLNGKTGSGVVGKKEFFYDRLNIASMFNGITVVFKANGQSATVADLLPALNEQYGLGLTAEDITNGSTKLGTGYSPTPVTLTISSASVAYTGSLSVIWTRTPAGVFPESGPGSKVMLVGSMNEGYFGLVSEAELFNAPAMLSKINEGQDVPKGTLYPSPTVKQWFKFARDGKILYIANYNHLTIPWQDLYVRGAVYETDIPESEQYPQNGVKVPQRLAMKKTESGRDWYLSPCMPRLSSSSLLAFTTANPTPDPTGDVARLYSKVIAGGGYATAEWDVQSVDGNGYWQSTVNIDNTKQAFGASMVGLQQNVYDTVTFVGGWRPVLELIDVSKVVLPLEDFIGQQSGTLRKPLFTISPDTGEILLIVSDIAWEIQGALDKPLISITPSPFLSLHEFDWALATGTQLPLVNIAPLPPVSTEQYNWQKLLRSPVLQIHAEYKEVIAVDLSTLNGNLDGFK</sequence>
<dbReference type="GeneID" id="29061751"/>
<dbReference type="Proteomes" id="UP000201594">
    <property type="component" value="Segment"/>
</dbReference>
<dbReference type="OrthoDB" id="5503at10239"/>
<dbReference type="RefSeq" id="YP_009278460.1">
    <property type="nucleotide sequence ID" value="NC_031007.1"/>
</dbReference>
<organism evidence="1 2">
    <name type="scientific">Erwinia phage vB_EamM_EarlPhillipIV</name>
    <dbReference type="NCBI Taxonomy" id="1883372"/>
    <lineage>
        <taxon>Viruses</taxon>
        <taxon>Duplodnaviria</taxon>
        <taxon>Heunggongvirae</taxon>
        <taxon>Uroviricota</taxon>
        <taxon>Caudoviricetes</taxon>
        <taxon>Chimalliviridae</taxon>
        <taxon>Derbicusvirus</taxon>
        <taxon>Derbicusvirus derbicus</taxon>
    </lineage>
</organism>
<name>A0A1B2ICJ9_9CAUD</name>
<accession>A0A1B2ICJ9</accession>
<evidence type="ECO:0000313" key="1">
    <source>
        <dbReference type="EMBL" id="ANZ48997.1"/>
    </source>
</evidence>
<dbReference type="EMBL" id="KX397367">
    <property type="protein sequence ID" value="ANZ48997.1"/>
    <property type="molecule type" value="Genomic_DNA"/>
</dbReference>
<dbReference type="KEGG" id="vg:29061751"/>